<dbReference type="Pfam" id="PF01490">
    <property type="entry name" value="Aa_trans"/>
    <property type="match status" value="1"/>
</dbReference>
<feature type="transmembrane region" description="Helical" evidence="8">
    <location>
        <begin position="154"/>
        <end position="173"/>
    </location>
</feature>
<dbReference type="HOGENOM" id="CLU_031247_4_1_1"/>
<dbReference type="OMA" id="INEKWIG"/>
<evidence type="ECO:0000256" key="8">
    <source>
        <dbReference type="SAM" id="Phobius"/>
    </source>
</evidence>
<evidence type="ECO:0000256" key="3">
    <source>
        <dbReference type="ARBA" id="ARBA00022692"/>
    </source>
</evidence>
<dbReference type="EMBL" id="KI392062">
    <property type="protein sequence ID" value="ERN20018.1"/>
    <property type="molecule type" value="Genomic_DNA"/>
</dbReference>
<dbReference type="eggNOG" id="KOG1303">
    <property type="taxonomic scope" value="Eukaryota"/>
</dbReference>
<dbReference type="KEGG" id="atr:18448428"/>
<keyword evidence="2" id="KW-0813">Transport</keyword>
<evidence type="ECO:0000256" key="7">
    <source>
        <dbReference type="SAM" id="MobiDB-lite"/>
    </source>
</evidence>
<feature type="domain" description="Amino acid transporter transmembrane" evidence="9">
    <location>
        <begin position="22"/>
        <end position="459"/>
    </location>
</feature>
<reference evidence="11" key="1">
    <citation type="journal article" date="2013" name="Science">
        <title>The Amborella genome and the evolution of flowering plants.</title>
        <authorList>
            <consortium name="Amborella Genome Project"/>
        </authorList>
    </citation>
    <scope>NUCLEOTIDE SEQUENCE [LARGE SCALE GENOMIC DNA]</scope>
</reference>
<keyword evidence="3 8" id="KW-0812">Transmembrane</keyword>
<evidence type="ECO:0000256" key="4">
    <source>
        <dbReference type="ARBA" id="ARBA00022970"/>
    </source>
</evidence>
<evidence type="ECO:0000256" key="2">
    <source>
        <dbReference type="ARBA" id="ARBA00022448"/>
    </source>
</evidence>
<evidence type="ECO:0000256" key="5">
    <source>
        <dbReference type="ARBA" id="ARBA00022989"/>
    </source>
</evidence>
<evidence type="ECO:0000313" key="10">
    <source>
        <dbReference type="EMBL" id="ERN20018.1"/>
    </source>
</evidence>
<dbReference type="Proteomes" id="UP000017836">
    <property type="component" value="Unassembled WGS sequence"/>
</dbReference>
<feature type="transmembrane region" description="Helical" evidence="8">
    <location>
        <begin position="179"/>
        <end position="203"/>
    </location>
</feature>
<evidence type="ECO:0000313" key="11">
    <source>
        <dbReference type="Proteomes" id="UP000017836"/>
    </source>
</evidence>
<sequence length="472" mass="51332">MKEDEGRKMEEGGNMDDGRVRNGTVWTATAHIITAVIGSGVLGLGWSVSQLGWILGPFCLLGFGYVTYYTATLQADCYRYPNPLTGKRNYTYRDAVRVFLGPRNVFMCGMVQYAILWGSMVSYTIVAASSMVAMKKSNCFHKSGHNSKCGTSGIMYMFIYGLFQVILSQLPNLEKVSTISVVATITSFVYSGIGLALCIAKFVCQGEIKGSLRGNSIGDTASSSISSNMWNAFQALGSIAFAYAFAHVLIEIQDTLRPHQPENKTMKRAAVYGMASTAIFYVSLGSAAYAAFGSHTPGNILTGFGFYEPFWLVDIGNLCIAIHLTGAYQVYGQPIFAAIEDMIYSTWPTNCFVHLQLTVKLPFSNLGGVSLSPLSLLVRTTVVVVTTLVAMLVPFFNSVAGLIGAIAFWPLTVYFPVNMYIAQARLKRGTMKWVLLQCLLAASFVVSLLAAIGSVADIIKSLKHSKPFKAVY</sequence>
<evidence type="ECO:0000259" key="9">
    <source>
        <dbReference type="Pfam" id="PF01490"/>
    </source>
</evidence>
<keyword evidence="6 8" id="KW-0472">Membrane</keyword>
<comment type="subcellular location">
    <subcellularLocation>
        <location evidence="1">Membrane</location>
    </subcellularLocation>
</comment>
<dbReference type="GO" id="GO:0015171">
    <property type="term" value="F:amino acid transmembrane transporter activity"/>
    <property type="evidence" value="ECO:0000318"/>
    <property type="project" value="GO_Central"/>
</dbReference>
<feature type="transmembrane region" description="Helical" evidence="8">
    <location>
        <begin position="433"/>
        <end position="456"/>
    </location>
</feature>
<feature type="transmembrane region" description="Helical" evidence="8">
    <location>
        <begin position="110"/>
        <end position="133"/>
    </location>
</feature>
<proteinExistence type="predicted"/>
<evidence type="ECO:0000256" key="6">
    <source>
        <dbReference type="ARBA" id="ARBA00023136"/>
    </source>
</evidence>
<feature type="transmembrane region" description="Helical" evidence="8">
    <location>
        <begin position="232"/>
        <end position="250"/>
    </location>
</feature>
<dbReference type="Gramene" id="ERN20018">
    <property type="protein sequence ID" value="ERN20018"/>
    <property type="gene ID" value="AMTR_s00071p00165670"/>
</dbReference>
<organism evidence="10 11">
    <name type="scientific">Amborella trichopoda</name>
    <dbReference type="NCBI Taxonomy" id="13333"/>
    <lineage>
        <taxon>Eukaryota</taxon>
        <taxon>Viridiplantae</taxon>
        <taxon>Streptophyta</taxon>
        <taxon>Embryophyta</taxon>
        <taxon>Tracheophyta</taxon>
        <taxon>Spermatophyta</taxon>
        <taxon>Magnoliopsida</taxon>
        <taxon>Amborellales</taxon>
        <taxon>Amborellaceae</taxon>
        <taxon>Amborella</taxon>
    </lineage>
</organism>
<gene>
    <name evidence="10" type="ORF">AMTR_s00071p00165670</name>
</gene>
<feature type="transmembrane region" description="Helical" evidence="8">
    <location>
        <begin position="270"/>
        <end position="292"/>
    </location>
</feature>
<evidence type="ECO:0000256" key="1">
    <source>
        <dbReference type="ARBA" id="ARBA00004370"/>
    </source>
</evidence>
<dbReference type="OrthoDB" id="40134at2759"/>
<dbReference type="GO" id="GO:0003333">
    <property type="term" value="P:amino acid transmembrane transport"/>
    <property type="evidence" value="ECO:0000318"/>
    <property type="project" value="GO_Central"/>
</dbReference>
<dbReference type="AlphaFoldDB" id="U5DHP5"/>
<feature type="transmembrane region" description="Helical" evidence="8">
    <location>
        <begin position="402"/>
        <end position="421"/>
    </location>
</feature>
<feature type="transmembrane region" description="Helical" evidence="8">
    <location>
        <begin position="376"/>
        <end position="396"/>
    </location>
</feature>
<keyword evidence="4" id="KW-0029">Amino-acid transport</keyword>
<dbReference type="PANTHER" id="PTHR48017">
    <property type="entry name" value="OS05G0424000 PROTEIN-RELATED"/>
    <property type="match status" value="1"/>
</dbReference>
<dbReference type="GO" id="GO:0016020">
    <property type="term" value="C:membrane"/>
    <property type="evidence" value="ECO:0000318"/>
    <property type="project" value="GO_Central"/>
</dbReference>
<feature type="transmembrane region" description="Helical" evidence="8">
    <location>
        <begin position="25"/>
        <end position="44"/>
    </location>
</feature>
<accession>U5DHP5</accession>
<feature type="transmembrane region" description="Helical" evidence="8">
    <location>
        <begin position="51"/>
        <end position="71"/>
    </location>
</feature>
<dbReference type="InterPro" id="IPR013057">
    <property type="entry name" value="AA_transpt_TM"/>
</dbReference>
<name>U5DHP5_AMBTC</name>
<keyword evidence="11" id="KW-1185">Reference proteome</keyword>
<feature type="region of interest" description="Disordered" evidence="7">
    <location>
        <begin position="1"/>
        <end position="20"/>
    </location>
</feature>
<protein>
    <recommendedName>
        <fullName evidence="9">Amino acid transporter transmembrane domain-containing protein</fullName>
    </recommendedName>
</protein>
<keyword evidence="5 8" id="KW-1133">Transmembrane helix</keyword>